<sequence>MGVSGSAEVPSAVRRVDVNDCVRVIWLGRPARAGPPSDSPDGSTSSDPCRRRNTATTGTACRQECPGHRAATPSHPGKAAGARAAAQAAADPASCSGLTRPLVSTSADRTATRSMTERAQADTLYTLYFMEEVSARLGWAWEPREVTPDRRPVMEIVGIDQRLIGWQSTRRQQIEDALPFLTAEYEEQQGHAPGEQPPTRWPARPPTRPAHPSARNCARSLSCAPPGGSRRAGRTEPTSSPGWRSAPEQRPRRYGRGCARSSTSRWRRSTSPPWCT</sequence>
<evidence type="ECO:0000256" key="1">
    <source>
        <dbReference type="SAM" id="MobiDB-lite"/>
    </source>
</evidence>
<evidence type="ECO:0000313" key="5">
    <source>
        <dbReference type="Proteomes" id="UP000231791"/>
    </source>
</evidence>
<dbReference type="InterPro" id="IPR014862">
    <property type="entry name" value="TrwC"/>
</dbReference>
<evidence type="ECO:0000313" key="4">
    <source>
        <dbReference type="EMBL" id="ATZ29501.1"/>
    </source>
</evidence>
<dbReference type="EMBL" id="CP024985">
    <property type="protein sequence ID" value="ATZ22070.1"/>
    <property type="molecule type" value="Genomic_DNA"/>
</dbReference>
<organism evidence="4 5">
    <name type="scientific">Streptomyces lavendulae subsp. lavendulae</name>
    <dbReference type="NCBI Taxonomy" id="58340"/>
    <lineage>
        <taxon>Bacteria</taxon>
        <taxon>Bacillati</taxon>
        <taxon>Actinomycetota</taxon>
        <taxon>Actinomycetes</taxon>
        <taxon>Kitasatosporales</taxon>
        <taxon>Streptomycetaceae</taxon>
        <taxon>Streptomyces</taxon>
    </lineage>
</organism>
<feature type="compositionally biased region" description="Low complexity" evidence="1">
    <location>
        <begin position="34"/>
        <end position="47"/>
    </location>
</feature>
<feature type="compositionally biased region" description="Pro residues" evidence="1">
    <location>
        <begin position="195"/>
        <end position="209"/>
    </location>
</feature>
<protein>
    <submittedName>
        <fullName evidence="4">TrwC relaxase</fullName>
    </submittedName>
</protein>
<evidence type="ECO:0000259" key="2">
    <source>
        <dbReference type="Pfam" id="PF08751"/>
    </source>
</evidence>
<dbReference type="SUPFAM" id="SSF55464">
    <property type="entry name" value="Origin of replication-binding domain, RBD-like"/>
    <property type="match status" value="1"/>
</dbReference>
<evidence type="ECO:0000313" key="3">
    <source>
        <dbReference type="EMBL" id="ATZ22070.1"/>
    </source>
</evidence>
<feature type="region of interest" description="Disordered" evidence="1">
    <location>
        <begin position="187"/>
        <end position="276"/>
    </location>
</feature>
<dbReference type="Proteomes" id="UP000231791">
    <property type="component" value="Chromosome"/>
</dbReference>
<dbReference type="AlphaFoldDB" id="A0A2K8PRY3"/>
<name>A0A2K8PRY3_STRLA</name>
<keyword evidence="5" id="KW-1185">Reference proteome</keyword>
<accession>A0A2K8PRY3</accession>
<gene>
    <name evidence="3" type="ORF">SLAV_00700</name>
    <name evidence="4" type="ORF">SLAV_38690</name>
</gene>
<dbReference type="KEGG" id="slx:SLAV_38690"/>
<dbReference type="Pfam" id="PF08751">
    <property type="entry name" value="TrwC"/>
    <property type="match status" value="1"/>
</dbReference>
<proteinExistence type="predicted"/>
<dbReference type="KEGG" id="slx:SLAV_00700"/>
<reference evidence="4 5" key="1">
    <citation type="submission" date="2017-11" db="EMBL/GenBank/DDBJ databases">
        <title>Complete genome sequence of Streptomyces lavendulae subsp. lavendulae CCM 3239 (formerly 'Streptomyces aureofaciens CCM 3239'), the producer of the angucycline-type antibiotic auricin.</title>
        <authorList>
            <person name="Busche T."/>
            <person name="Novakova R."/>
            <person name="Al'Dilaimi A."/>
            <person name="Homerova D."/>
            <person name="Feckova L."/>
            <person name="Rezuchova B."/>
            <person name="Mingyar E."/>
            <person name="Csolleiova D."/>
            <person name="Bekeova C."/>
            <person name="Winkler A."/>
            <person name="Sevcikova B."/>
            <person name="Kalinowski J."/>
            <person name="Kormanec J."/>
            <person name="Ruckert C."/>
        </authorList>
    </citation>
    <scope>NUCLEOTIDE SEQUENCE [LARGE SCALE GENOMIC DNA]</scope>
    <source>
        <strain evidence="4 5">CCM 3239</strain>
    </source>
</reference>
<dbReference type="EMBL" id="CP024985">
    <property type="protein sequence ID" value="ATZ29501.1"/>
    <property type="molecule type" value="Genomic_DNA"/>
</dbReference>
<feature type="compositionally biased region" description="Low complexity" evidence="1">
    <location>
        <begin position="260"/>
        <end position="276"/>
    </location>
</feature>
<feature type="region of interest" description="Disordered" evidence="1">
    <location>
        <begin position="30"/>
        <end position="85"/>
    </location>
</feature>
<feature type="domain" description="TrwC relaxase" evidence="2">
    <location>
        <begin position="115"/>
        <end position="196"/>
    </location>
</feature>